<keyword evidence="2" id="KW-1185">Reference proteome</keyword>
<name>A0A7W7Q3J6_9PSEU</name>
<proteinExistence type="predicted"/>
<comment type="caution">
    <text evidence="1">The sequence shown here is derived from an EMBL/GenBank/DDBJ whole genome shotgun (WGS) entry which is preliminary data.</text>
</comment>
<dbReference type="RefSeq" id="WP_184810588.1">
    <property type="nucleotide sequence ID" value="NZ_JACHJQ010000003.1"/>
</dbReference>
<gene>
    <name evidence="1" type="ORF">FHR82_002586</name>
</gene>
<dbReference type="Proteomes" id="UP000520767">
    <property type="component" value="Unassembled WGS sequence"/>
</dbReference>
<sequence>MSAIDTAASRYDDALHRLDEVIKVIEDIPVNGLPGAHSRMAVRLLAEAYDLWRGISAARDSLTWG</sequence>
<organism evidence="1 2">
    <name type="scientific">Actinophytocola algeriensis</name>
    <dbReference type="NCBI Taxonomy" id="1768010"/>
    <lineage>
        <taxon>Bacteria</taxon>
        <taxon>Bacillati</taxon>
        <taxon>Actinomycetota</taxon>
        <taxon>Actinomycetes</taxon>
        <taxon>Pseudonocardiales</taxon>
        <taxon>Pseudonocardiaceae</taxon>
    </lineage>
</organism>
<reference evidence="1 2" key="1">
    <citation type="submission" date="2020-08" db="EMBL/GenBank/DDBJ databases">
        <title>Genomic Encyclopedia of Type Strains, Phase III (KMG-III): the genomes of soil and plant-associated and newly described type strains.</title>
        <authorList>
            <person name="Whitman W."/>
        </authorList>
    </citation>
    <scope>NUCLEOTIDE SEQUENCE [LARGE SCALE GENOMIC DNA]</scope>
    <source>
        <strain evidence="1 2">CECT 8960</strain>
    </source>
</reference>
<dbReference type="AlphaFoldDB" id="A0A7W7Q3J6"/>
<dbReference type="EMBL" id="JACHJQ010000003">
    <property type="protein sequence ID" value="MBB4906366.1"/>
    <property type="molecule type" value="Genomic_DNA"/>
</dbReference>
<evidence type="ECO:0000313" key="2">
    <source>
        <dbReference type="Proteomes" id="UP000520767"/>
    </source>
</evidence>
<protein>
    <submittedName>
        <fullName evidence="1">Uncharacterized protein</fullName>
    </submittedName>
</protein>
<accession>A0A7W7Q3J6</accession>
<evidence type="ECO:0000313" key="1">
    <source>
        <dbReference type="EMBL" id="MBB4906366.1"/>
    </source>
</evidence>